<evidence type="ECO:0000259" key="1">
    <source>
        <dbReference type="PROSITE" id="PS51186"/>
    </source>
</evidence>
<gene>
    <name evidence="2" type="ORF">H9809_02295</name>
</gene>
<evidence type="ECO:0000313" key="3">
    <source>
        <dbReference type="Proteomes" id="UP000824056"/>
    </source>
</evidence>
<protein>
    <submittedName>
        <fullName evidence="2">GNAT family N-acetyltransferase</fullName>
    </submittedName>
</protein>
<dbReference type="GO" id="GO:0016747">
    <property type="term" value="F:acyltransferase activity, transferring groups other than amino-acyl groups"/>
    <property type="evidence" value="ECO:0007669"/>
    <property type="project" value="InterPro"/>
</dbReference>
<dbReference type="InterPro" id="IPR016181">
    <property type="entry name" value="Acyl_CoA_acyltransferase"/>
</dbReference>
<dbReference type="SUPFAM" id="SSF55729">
    <property type="entry name" value="Acyl-CoA N-acyltransferases (Nat)"/>
    <property type="match status" value="1"/>
</dbReference>
<dbReference type="PANTHER" id="PTHR43415">
    <property type="entry name" value="SPERMIDINE N(1)-ACETYLTRANSFERASE"/>
    <property type="match status" value="1"/>
</dbReference>
<dbReference type="Gene3D" id="3.40.630.30">
    <property type="match status" value="1"/>
</dbReference>
<comment type="caution">
    <text evidence="2">The sequence shown here is derived from an EMBL/GenBank/DDBJ whole genome shotgun (WGS) entry which is preliminary data.</text>
</comment>
<dbReference type="AlphaFoldDB" id="A0A9D2FQB5"/>
<name>A0A9D2FQB5_9FIRM</name>
<dbReference type="Pfam" id="PF13302">
    <property type="entry name" value="Acetyltransf_3"/>
    <property type="match status" value="1"/>
</dbReference>
<evidence type="ECO:0000313" key="2">
    <source>
        <dbReference type="EMBL" id="HIZ64727.1"/>
    </source>
</evidence>
<reference evidence="2" key="1">
    <citation type="journal article" date="2021" name="PeerJ">
        <title>Extensive microbial diversity within the chicken gut microbiome revealed by metagenomics and culture.</title>
        <authorList>
            <person name="Gilroy R."/>
            <person name="Ravi A."/>
            <person name="Getino M."/>
            <person name="Pursley I."/>
            <person name="Horton D.L."/>
            <person name="Alikhan N.F."/>
            <person name="Baker D."/>
            <person name="Gharbi K."/>
            <person name="Hall N."/>
            <person name="Watson M."/>
            <person name="Adriaenssens E.M."/>
            <person name="Foster-Nyarko E."/>
            <person name="Jarju S."/>
            <person name="Secka A."/>
            <person name="Antonio M."/>
            <person name="Oren A."/>
            <person name="Chaudhuri R.R."/>
            <person name="La Ragione R."/>
            <person name="Hildebrand F."/>
            <person name="Pallen M.J."/>
        </authorList>
    </citation>
    <scope>NUCLEOTIDE SEQUENCE</scope>
    <source>
        <strain evidence="2">1068</strain>
    </source>
</reference>
<feature type="domain" description="N-acetyltransferase" evidence="1">
    <location>
        <begin position="31"/>
        <end position="180"/>
    </location>
</feature>
<dbReference type="PANTHER" id="PTHR43415:SF3">
    <property type="entry name" value="GNAT-FAMILY ACETYLTRANSFERASE"/>
    <property type="match status" value="1"/>
</dbReference>
<accession>A0A9D2FQB5</accession>
<dbReference type="InterPro" id="IPR000182">
    <property type="entry name" value="GNAT_dom"/>
</dbReference>
<sequence length="190" mass="22221">MIKTNKNIKWEKNGFIIRLARKEDGETYYEENFCPLDKDIARLTGCKESFTREEVISFFETSLEDENRVFFLIIAPDGSIIGESVINEIDWELRCANFRIAIFQPTKRDQGIGTWAVRITRDFAFEKLNLHRLELDVYSFNPRAEKAYLKAGFKKEGVRRDAVLDGDIYGDDIFMAILEEEWRAIKATEE</sequence>
<reference evidence="2" key="2">
    <citation type="submission" date="2021-04" db="EMBL/GenBank/DDBJ databases">
        <authorList>
            <person name="Gilroy R."/>
        </authorList>
    </citation>
    <scope>NUCLEOTIDE SEQUENCE</scope>
    <source>
        <strain evidence="2">1068</strain>
    </source>
</reference>
<proteinExistence type="predicted"/>
<dbReference type="Proteomes" id="UP000824056">
    <property type="component" value="Unassembled WGS sequence"/>
</dbReference>
<dbReference type="EMBL" id="DXBG01000051">
    <property type="protein sequence ID" value="HIZ64727.1"/>
    <property type="molecule type" value="Genomic_DNA"/>
</dbReference>
<dbReference type="PROSITE" id="PS51186">
    <property type="entry name" value="GNAT"/>
    <property type="match status" value="1"/>
</dbReference>
<organism evidence="2 3">
    <name type="scientific">Candidatus Blautia pullicola</name>
    <dbReference type="NCBI Taxonomy" id="2838498"/>
    <lineage>
        <taxon>Bacteria</taxon>
        <taxon>Bacillati</taxon>
        <taxon>Bacillota</taxon>
        <taxon>Clostridia</taxon>
        <taxon>Lachnospirales</taxon>
        <taxon>Lachnospiraceae</taxon>
        <taxon>Blautia</taxon>
    </lineage>
</organism>